<organism evidence="2 3">
    <name type="scientific">Pleuronectes platessa</name>
    <name type="common">European plaice</name>
    <dbReference type="NCBI Taxonomy" id="8262"/>
    <lineage>
        <taxon>Eukaryota</taxon>
        <taxon>Metazoa</taxon>
        <taxon>Chordata</taxon>
        <taxon>Craniata</taxon>
        <taxon>Vertebrata</taxon>
        <taxon>Euteleostomi</taxon>
        <taxon>Actinopterygii</taxon>
        <taxon>Neopterygii</taxon>
        <taxon>Teleostei</taxon>
        <taxon>Neoteleostei</taxon>
        <taxon>Acanthomorphata</taxon>
        <taxon>Carangaria</taxon>
        <taxon>Pleuronectiformes</taxon>
        <taxon>Pleuronectoidei</taxon>
        <taxon>Pleuronectidae</taxon>
        <taxon>Pleuronectes</taxon>
    </lineage>
</organism>
<dbReference type="AlphaFoldDB" id="A0A9N7VGS1"/>
<protein>
    <submittedName>
        <fullName evidence="2">Uncharacterized protein</fullName>
    </submittedName>
</protein>
<keyword evidence="3" id="KW-1185">Reference proteome</keyword>
<comment type="caution">
    <text evidence="2">The sequence shown here is derived from an EMBL/GenBank/DDBJ whole genome shotgun (WGS) entry which is preliminary data.</text>
</comment>
<feature type="region of interest" description="Disordered" evidence="1">
    <location>
        <begin position="59"/>
        <end position="124"/>
    </location>
</feature>
<evidence type="ECO:0000256" key="1">
    <source>
        <dbReference type="SAM" id="MobiDB-lite"/>
    </source>
</evidence>
<accession>A0A9N7VGS1</accession>
<reference evidence="2" key="1">
    <citation type="submission" date="2020-03" db="EMBL/GenBank/DDBJ databases">
        <authorList>
            <person name="Weist P."/>
        </authorList>
    </citation>
    <scope>NUCLEOTIDE SEQUENCE</scope>
</reference>
<sequence length="124" mass="13582">MLRIIILFKTKHGMTARPRPQRRRAKPELRVACGTVLAASAILPPPLTHLAVRSFAIGAGRQRRTEGGGRAEKDHRTVMDSAQTKWRRQKNRRIEGEIGRALACHTNTTPASGDTLALGRSAGP</sequence>
<evidence type="ECO:0000313" key="2">
    <source>
        <dbReference type="EMBL" id="CAB1449214.1"/>
    </source>
</evidence>
<dbReference type="EMBL" id="CADEAL010004006">
    <property type="protein sequence ID" value="CAB1449214.1"/>
    <property type="molecule type" value="Genomic_DNA"/>
</dbReference>
<feature type="compositionally biased region" description="Basic and acidic residues" evidence="1">
    <location>
        <begin position="63"/>
        <end position="78"/>
    </location>
</feature>
<evidence type="ECO:0000313" key="3">
    <source>
        <dbReference type="Proteomes" id="UP001153269"/>
    </source>
</evidence>
<name>A0A9N7VGS1_PLEPL</name>
<dbReference type="Proteomes" id="UP001153269">
    <property type="component" value="Unassembled WGS sequence"/>
</dbReference>
<gene>
    <name evidence="2" type="ORF">PLEPLA_LOCUS36895</name>
</gene>
<proteinExistence type="predicted"/>